<accession>A0ACD5W5D5</accession>
<dbReference type="EnsemblPlants" id="AVESA.00010b.r2.3DG0568540.1">
    <property type="protein sequence ID" value="AVESA.00010b.r2.3DG0568540.1.CDS"/>
    <property type="gene ID" value="AVESA.00010b.r2.3DG0568540"/>
</dbReference>
<sequence>MAEFVIRPLVSMLMGKASNYLLKQYKVMDGMEKEREILERKLLAILDIIEDAEEKGALRPGVSAWLQALKKVAYEANDLFDEFKYEALRRDAKAKGHYRRLGFDIVSLFPAHNPIVFRYRMGKKLCRIVRIIDGLVTEMNAFGFRNQQQTPPLKQWRITDSIIIDSDKDIVSRSRHKEKKKIVDILIDQAGDRDLIVLPIVGMGGLGKTTFAQLVYNDPEIKEYFQLQRWCCVSDDFDVAKIASSICQTSENSREKALQDLQREVSGKRCLIVLDDVWNEDADKWEKLKTCLKHGGKGSAILTTTRKAKVAKIMKMSIDDSYNLEDLHKVFLKEIFENRAFCLQKPNTAELSDMVEKVLDRCWGSPLAAKAFGSMLSTKTSMKEWMDVLNRSNTCNEKTGILPILRLSYDDLPSHMKQCFAFCAVFPKDYEIDVETLIQLWMAHDFIPLKDGDHLEKVGKEIFEELTWRSFFQDVKRAPEKGRSQLRFRTVCNIHDLMHDIALSVMGNDCVTIIDKPNQKELLAAGPTRHLFTSYFYTGTLLDDYLMKHHLALQTLLYRDMDASVSRDSAPHWSQYSHLRALKFTRDTNLPLRPRQLHHLRYLDLSKNWNIKELSKEISILYNLQTLNISNCGNLVRLPKDMKYMTNLRHFYTNGCRSLECMPPDLGQLTSLLSLTYFVVGSSPGCSTIGELRDLDIGGELVLSHLDYVTEDHAKASSCLGNKEKLTHLSLKWNDDNTEELDQHRNVLDALKPYAAALEFLGIHCYRGTGFPTWVTSLAFLQNLTELHLDGCTKCEEFPQFGQFKALEVLVLKRLNKLRSLCSHSSSAAFPALKNLTLKNLEIFERWAATEGEELTFPLLKYVKIKNCPKLTTLIEAPKIEVIKLEEDKVQLSLSILRSRYMACLSKVFLSASDTEAIPAPKLDQDREVSITEMELCGCNFLFPSSPMQPMVGVWKWFGRLINLVIKSCDILIYWPEEEFRCLVSLKTLCIYDCSKLIGPTKVKVYRTRGRDKLLPNLKELHIMCCESLTELFVVPPSLTSIFISECDSLEFIPGQDDRELESRQYFDTAASSRHCNDVPSASMPEQSLSPRINVLPCLESLTIFYCKKLRFVSVQSNALRYLNINACSGLESLDCLGDLPLLETLKLENCKHLVSIPGSHGNYSALQHLSIKYCPAINMKPLYGHLQQRVDSLEFMDISRAGSSDPYEGPKLWEPKSWKYAIPGCQ</sequence>
<organism evidence="1 2">
    <name type="scientific">Avena sativa</name>
    <name type="common">Oat</name>
    <dbReference type="NCBI Taxonomy" id="4498"/>
    <lineage>
        <taxon>Eukaryota</taxon>
        <taxon>Viridiplantae</taxon>
        <taxon>Streptophyta</taxon>
        <taxon>Embryophyta</taxon>
        <taxon>Tracheophyta</taxon>
        <taxon>Spermatophyta</taxon>
        <taxon>Magnoliopsida</taxon>
        <taxon>Liliopsida</taxon>
        <taxon>Poales</taxon>
        <taxon>Poaceae</taxon>
        <taxon>BOP clade</taxon>
        <taxon>Pooideae</taxon>
        <taxon>Poodae</taxon>
        <taxon>Poeae</taxon>
        <taxon>Poeae Chloroplast Group 1 (Aveneae type)</taxon>
        <taxon>Aveninae</taxon>
        <taxon>Avena</taxon>
    </lineage>
</organism>
<reference evidence="1" key="2">
    <citation type="submission" date="2025-09" db="UniProtKB">
        <authorList>
            <consortium name="EnsemblPlants"/>
        </authorList>
    </citation>
    <scope>IDENTIFICATION</scope>
</reference>
<evidence type="ECO:0000313" key="2">
    <source>
        <dbReference type="Proteomes" id="UP001732700"/>
    </source>
</evidence>
<dbReference type="Proteomes" id="UP001732700">
    <property type="component" value="Chromosome 3D"/>
</dbReference>
<protein>
    <submittedName>
        <fullName evidence="1">Uncharacterized protein</fullName>
    </submittedName>
</protein>
<evidence type="ECO:0000313" key="1">
    <source>
        <dbReference type="EnsemblPlants" id="AVESA.00010b.r2.3DG0568540.1.CDS"/>
    </source>
</evidence>
<proteinExistence type="predicted"/>
<name>A0ACD5W5D5_AVESA</name>
<reference evidence="1" key="1">
    <citation type="submission" date="2021-05" db="EMBL/GenBank/DDBJ databases">
        <authorList>
            <person name="Scholz U."/>
            <person name="Mascher M."/>
            <person name="Fiebig A."/>
        </authorList>
    </citation>
    <scope>NUCLEOTIDE SEQUENCE [LARGE SCALE GENOMIC DNA]</scope>
</reference>
<keyword evidence="2" id="KW-1185">Reference proteome</keyword>